<organism evidence="2 3">
    <name type="scientific">Actinoallomurus iriomotensis</name>
    <dbReference type="NCBI Taxonomy" id="478107"/>
    <lineage>
        <taxon>Bacteria</taxon>
        <taxon>Bacillati</taxon>
        <taxon>Actinomycetota</taxon>
        <taxon>Actinomycetes</taxon>
        <taxon>Streptosporangiales</taxon>
        <taxon>Thermomonosporaceae</taxon>
        <taxon>Actinoallomurus</taxon>
    </lineage>
</organism>
<dbReference type="PANTHER" id="PTHR33745">
    <property type="entry name" value="RSBT ANTAGONIST PROTEIN RSBS-RELATED"/>
    <property type="match status" value="1"/>
</dbReference>
<dbReference type="InterPro" id="IPR036513">
    <property type="entry name" value="STAS_dom_sf"/>
</dbReference>
<feature type="domain" description="STAS" evidence="1">
    <location>
        <begin position="8"/>
        <end position="118"/>
    </location>
</feature>
<sequence length="124" mass="12885">MTAEAGAGRVSVLRMGDILIAAIQQELTDESALALQQDLTEMAAAGARGVVIEISGVEIVDSFLARVLSEIAAATNMLAGRTVVAGMRPSVAITLVEMGLGLRGLETARSLEDAMAVFREQAGR</sequence>
<name>A0A9W6SA34_9ACTN</name>
<dbReference type="Pfam" id="PF01740">
    <property type="entry name" value="STAS"/>
    <property type="match status" value="1"/>
</dbReference>
<dbReference type="AlphaFoldDB" id="A0A9W6SA34"/>
<dbReference type="CDD" id="cd07041">
    <property type="entry name" value="STAS_RsbR_RsbS_like"/>
    <property type="match status" value="1"/>
</dbReference>
<dbReference type="PROSITE" id="PS50801">
    <property type="entry name" value="STAS"/>
    <property type="match status" value="1"/>
</dbReference>
<reference evidence="2" key="1">
    <citation type="submission" date="2023-03" db="EMBL/GenBank/DDBJ databases">
        <title>Actinoallomurus iriomotensis NBRC 103684.</title>
        <authorList>
            <person name="Ichikawa N."/>
            <person name="Sato H."/>
            <person name="Tonouchi N."/>
        </authorList>
    </citation>
    <scope>NUCLEOTIDE SEQUENCE</scope>
    <source>
        <strain evidence="2">NBRC 103684</strain>
    </source>
</reference>
<dbReference type="SUPFAM" id="SSF52091">
    <property type="entry name" value="SpoIIaa-like"/>
    <property type="match status" value="1"/>
</dbReference>
<dbReference type="Proteomes" id="UP001165074">
    <property type="component" value="Unassembled WGS sequence"/>
</dbReference>
<keyword evidence="3" id="KW-1185">Reference proteome</keyword>
<dbReference type="EMBL" id="BSTK01000014">
    <property type="protein sequence ID" value="GLY89881.1"/>
    <property type="molecule type" value="Genomic_DNA"/>
</dbReference>
<protein>
    <submittedName>
        <fullName evidence="2">Anti-anti-sigma factor</fullName>
    </submittedName>
</protein>
<evidence type="ECO:0000313" key="3">
    <source>
        <dbReference type="Proteomes" id="UP001165074"/>
    </source>
</evidence>
<dbReference type="InterPro" id="IPR002645">
    <property type="entry name" value="STAS_dom"/>
</dbReference>
<dbReference type="Gene3D" id="3.30.750.24">
    <property type="entry name" value="STAS domain"/>
    <property type="match status" value="1"/>
</dbReference>
<comment type="caution">
    <text evidence="2">The sequence shown here is derived from an EMBL/GenBank/DDBJ whole genome shotgun (WGS) entry which is preliminary data.</text>
</comment>
<evidence type="ECO:0000313" key="2">
    <source>
        <dbReference type="EMBL" id="GLY89881.1"/>
    </source>
</evidence>
<dbReference type="PANTHER" id="PTHR33745:SF1">
    <property type="entry name" value="RSBT ANTAGONIST PROTEIN RSBS"/>
    <property type="match status" value="1"/>
</dbReference>
<dbReference type="InterPro" id="IPR051932">
    <property type="entry name" value="Bact_StressResp_Reg"/>
</dbReference>
<proteinExistence type="predicted"/>
<evidence type="ECO:0000259" key="1">
    <source>
        <dbReference type="PROSITE" id="PS50801"/>
    </source>
</evidence>
<dbReference type="RefSeq" id="WP_285580408.1">
    <property type="nucleotide sequence ID" value="NZ_BSTK01000014.1"/>
</dbReference>
<accession>A0A9W6SA34</accession>
<gene>
    <name evidence="2" type="ORF">Airi02_078100</name>
</gene>